<dbReference type="InterPro" id="IPR045180">
    <property type="entry name" value="La_dom_prot"/>
</dbReference>
<gene>
    <name evidence="4" type="ORF">PR048_033542</name>
</gene>
<comment type="caution">
    <text evidence="4">The sequence shown here is derived from an EMBL/GenBank/DDBJ whole genome shotgun (WGS) entry which is preliminary data.</text>
</comment>
<dbReference type="InterPro" id="IPR035979">
    <property type="entry name" value="RBD_domain_sf"/>
</dbReference>
<dbReference type="InterPro" id="IPR058699">
    <property type="entry name" value="RRM_LARP4/4B"/>
</dbReference>
<dbReference type="PANTHER" id="PTHR22792">
    <property type="entry name" value="LUPUS LA PROTEIN-RELATED"/>
    <property type="match status" value="1"/>
</dbReference>
<evidence type="ECO:0000313" key="5">
    <source>
        <dbReference type="Proteomes" id="UP001159363"/>
    </source>
</evidence>
<dbReference type="PANTHER" id="PTHR22792:SF131">
    <property type="entry name" value="LA-RELATED PROTEIN LARP4B"/>
    <property type="match status" value="1"/>
</dbReference>
<feature type="region of interest" description="Disordered" evidence="2">
    <location>
        <begin position="338"/>
        <end position="514"/>
    </location>
</feature>
<feature type="region of interest" description="Disordered" evidence="2">
    <location>
        <begin position="685"/>
        <end position="715"/>
    </location>
</feature>
<feature type="compositionally biased region" description="Low complexity" evidence="2">
    <location>
        <begin position="492"/>
        <end position="510"/>
    </location>
</feature>
<feature type="compositionally biased region" description="Polar residues" evidence="2">
    <location>
        <begin position="290"/>
        <end position="305"/>
    </location>
</feature>
<dbReference type="Gene3D" id="3.30.70.330">
    <property type="match status" value="1"/>
</dbReference>
<evidence type="ECO:0000256" key="1">
    <source>
        <dbReference type="SAM" id="Coils"/>
    </source>
</evidence>
<evidence type="ECO:0000313" key="4">
    <source>
        <dbReference type="EMBL" id="KAJ8866018.1"/>
    </source>
</evidence>
<dbReference type="Pfam" id="PF26088">
    <property type="entry name" value="RRM_LARP4"/>
    <property type="match status" value="1"/>
</dbReference>
<evidence type="ECO:0000259" key="3">
    <source>
        <dbReference type="Pfam" id="PF26088"/>
    </source>
</evidence>
<dbReference type="Proteomes" id="UP001159363">
    <property type="component" value="Chromosome 16"/>
</dbReference>
<evidence type="ECO:0000256" key="2">
    <source>
        <dbReference type="SAM" id="MobiDB-lite"/>
    </source>
</evidence>
<accession>A0ABQ9G0K7</accession>
<feature type="compositionally biased region" description="Low complexity" evidence="2">
    <location>
        <begin position="463"/>
        <end position="474"/>
    </location>
</feature>
<dbReference type="EMBL" id="JARBHB010000017">
    <property type="protein sequence ID" value="KAJ8866018.1"/>
    <property type="molecule type" value="Genomic_DNA"/>
</dbReference>
<feature type="compositionally biased region" description="Basic and acidic residues" evidence="2">
    <location>
        <begin position="383"/>
        <end position="398"/>
    </location>
</feature>
<dbReference type="CDD" id="cd12430">
    <property type="entry name" value="RRM_LARP4_5_like"/>
    <property type="match status" value="1"/>
</dbReference>
<name>A0ABQ9G0K7_9NEOP</name>
<reference evidence="4 5" key="1">
    <citation type="submission" date="2023-02" db="EMBL/GenBank/DDBJ databases">
        <title>LHISI_Scaffold_Assembly.</title>
        <authorList>
            <person name="Stuart O.P."/>
            <person name="Cleave R."/>
            <person name="Magrath M.J.L."/>
            <person name="Mikheyev A.S."/>
        </authorList>
    </citation>
    <scope>NUCLEOTIDE SEQUENCE [LARGE SCALE GENOMIC DNA]</scope>
    <source>
        <strain evidence="4">Daus_M_001</strain>
        <tissue evidence="4">Leg muscle</tissue>
    </source>
</reference>
<dbReference type="SUPFAM" id="SSF54928">
    <property type="entry name" value="RNA-binding domain, RBD"/>
    <property type="match status" value="1"/>
</dbReference>
<protein>
    <recommendedName>
        <fullName evidence="3">LARP4/4B RNA recognition motif domain-containing protein</fullName>
    </recommendedName>
</protein>
<sequence>MTRARQHPDLYSGARRLPAGDVRRPLALVDSVILLRASSEALGLAQGLCSLLALSARVPPACLCVSSRTPNRFFNISESPNVQVDEDGQKVRPNHKRCIVILREIPDNTPIEEVKALFSGEGCPKLISCEFAHNNSWYVTFESDEDAQRAYRFLREEVREFQGKPIMARIKAKPMNRLPLPHVPPIGAVMKNGFRTPPAAPVYDPNAYQGQQRFVYTNGSSIPAGVNYGNQFHVYAFQQQPFYSPSMIQTWSPSFFDIGSVFSVNGLAPQGPFTKPPASRYIPRSRNKRSQPGSDRTSIPDTTVNIGRPTNYHVNSNIATMVSVAASVPAIKSINTNSSSTTVKVPAPATVESHHNHSKTTQPAVESVTTAAAPTTVPSQSVRLEDDVMYRQSRESAASKEPMPPRYIVHHSSPSLVPGGVFGHRRRRKEDEALGSPRASGVVSSSKSSATGASSPQPVPREQSTASARASQAQFDLEATAFPPLPGLDNGSSASVKSSSPVEPVPAVEATSNSHWENRLSDVVKGTAKFKTQGTSTKEKEISDVACSPPRAISPVSSAPKLAPLSEARPLQASQTLPLLAERETKDMGTNGDAGIGSLTLTPPSSPDKYASFPLLSVCACHCLVLAVFKALSFTLGCCSTYRVMWYACRTVPAPKCMADKATKTDDVLGSGGEEAVSSAAAAAKPADSCSGKQHSVATTLPPPQPAPTRPSPTTTNAATMTCAVVVTEAAPVLTATPTVTVATPIAPVAIPHHRHYRHGCSSTCACCRSCSCRRHRELFSPGCHASVSSCTTRLSYAQVAQHHKEKVERMLKEKQTAELHEKEKERKKEASNIRIAAQHNDRDTTPTGKGLAERIIKTRLVKVEQVTWWSYSGVIPRTTIARPRSLPISAPSTRSAVDVG</sequence>
<proteinExistence type="predicted"/>
<feature type="domain" description="LARP4/4B RNA recognition motif" evidence="3">
    <location>
        <begin position="96"/>
        <end position="212"/>
    </location>
</feature>
<feature type="compositionally biased region" description="Low complexity" evidence="2">
    <location>
        <begin position="435"/>
        <end position="455"/>
    </location>
</feature>
<keyword evidence="1" id="KW-0175">Coiled coil</keyword>
<feature type="region of interest" description="Disordered" evidence="2">
    <location>
        <begin position="273"/>
        <end position="308"/>
    </location>
</feature>
<keyword evidence="5" id="KW-1185">Reference proteome</keyword>
<feature type="compositionally biased region" description="Pro residues" evidence="2">
    <location>
        <begin position="701"/>
        <end position="711"/>
    </location>
</feature>
<organism evidence="4 5">
    <name type="scientific">Dryococelus australis</name>
    <dbReference type="NCBI Taxonomy" id="614101"/>
    <lineage>
        <taxon>Eukaryota</taxon>
        <taxon>Metazoa</taxon>
        <taxon>Ecdysozoa</taxon>
        <taxon>Arthropoda</taxon>
        <taxon>Hexapoda</taxon>
        <taxon>Insecta</taxon>
        <taxon>Pterygota</taxon>
        <taxon>Neoptera</taxon>
        <taxon>Polyneoptera</taxon>
        <taxon>Phasmatodea</taxon>
        <taxon>Verophasmatodea</taxon>
        <taxon>Anareolatae</taxon>
        <taxon>Phasmatidae</taxon>
        <taxon>Eurycanthinae</taxon>
        <taxon>Dryococelus</taxon>
    </lineage>
</organism>
<feature type="compositionally biased region" description="Low complexity" evidence="2">
    <location>
        <begin position="363"/>
        <end position="381"/>
    </location>
</feature>
<dbReference type="InterPro" id="IPR012677">
    <property type="entry name" value="Nucleotide-bd_a/b_plait_sf"/>
</dbReference>
<feature type="coiled-coil region" evidence="1">
    <location>
        <begin position="801"/>
        <end position="833"/>
    </location>
</feature>